<dbReference type="Pfam" id="PF12697">
    <property type="entry name" value="Abhydrolase_6"/>
    <property type="match status" value="1"/>
</dbReference>
<dbReference type="SUPFAM" id="SSF53474">
    <property type="entry name" value="alpha/beta-Hydrolases"/>
    <property type="match status" value="1"/>
</dbReference>
<dbReference type="PANTHER" id="PTHR43265:SF1">
    <property type="entry name" value="ESTERASE ESTD"/>
    <property type="match status" value="1"/>
</dbReference>
<comment type="caution">
    <text evidence="2">The sequence shown here is derived from an EMBL/GenBank/DDBJ whole genome shotgun (WGS) entry which is preliminary data.</text>
</comment>
<evidence type="ECO:0000259" key="1">
    <source>
        <dbReference type="Pfam" id="PF12697"/>
    </source>
</evidence>
<dbReference type="Gene3D" id="3.40.50.1820">
    <property type="entry name" value="alpha/beta hydrolase"/>
    <property type="match status" value="1"/>
</dbReference>
<protein>
    <submittedName>
        <fullName evidence="2">Esterase EstD</fullName>
    </submittedName>
</protein>
<feature type="domain" description="AB hydrolase-1" evidence="1">
    <location>
        <begin position="31"/>
        <end position="261"/>
    </location>
</feature>
<proteinExistence type="predicted"/>
<dbReference type="InterPro" id="IPR029058">
    <property type="entry name" value="AB_hydrolase_fold"/>
</dbReference>
<dbReference type="EMBL" id="BPQQ01000018">
    <property type="protein sequence ID" value="GJD99701.1"/>
    <property type="molecule type" value="Genomic_DNA"/>
</dbReference>
<evidence type="ECO:0000313" key="2">
    <source>
        <dbReference type="EMBL" id="GJD99701.1"/>
    </source>
</evidence>
<evidence type="ECO:0000313" key="3">
    <source>
        <dbReference type="Proteomes" id="UP001055153"/>
    </source>
</evidence>
<name>A0ABQ4S9C4_9HYPH</name>
<sequence length="303" mass="31547">MSDPGLIEAAGPAGPLSGTVAGPANSDGPVVLIVPGSGPTDRDGNNPLGVRSSSYRLIAEGLAARGIRSVRIDKRGLFGSARAIPDANAVTIEDYAADVRTWAAAIRQRMGVPCVWVLGHSEGALVALVAAQRSADIGGLLLVSAPGRSLGDVLREQIGSNPANAPIRERAEAIIARLEAGQQVAPEDIHPALQPLFRPEVQGFLISAVALDPAQLIAAYAGPVLILQGLRDIQVGPADAERLRDARPDAELVLLPDANHVLKTVASDDRAANIATYQDPDRPLAAGVTDTLAAFVQQPRKDR</sequence>
<gene>
    <name evidence="2" type="primary">estD</name>
    <name evidence="2" type="ORF">GMJLKIPL_1619</name>
</gene>
<organism evidence="2 3">
    <name type="scientific">Methylobacterium isbiliense</name>
    <dbReference type="NCBI Taxonomy" id="315478"/>
    <lineage>
        <taxon>Bacteria</taxon>
        <taxon>Pseudomonadati</taxon>
        <taxon>Pseudomonadota</taxon>
        <taxon>Alphaproteobacteria</taxon>
        <taxon>Hyphomicrobiales</taxon>
        <taxon>Methylobacteriaceae</taxon>
        <taxon>Methylobacterium</taxon>
    </lineage>
</organism>
<dbReference type="PANTHER" id="PTHR43265">
    <property type="entry name" value="ESTERASE ESTD"/>
    <property type="match status" value="1"/>
</dbReference>
<reference evidence="2" key="1">
    <citation type="journal article" date="2021" name="Front. Microbiol.">
        <title>Comprehensive Comparative Genomics and Phenotyping of Methylobacterium Species.</title>
        <authorList>
            <person name="Alessa O."/>
            <person name="Ogura Y."/>
            <person name="Fujitani Y."/>
            <person name="Takami H."/>
            <person name="Hayashi T."/>
            <person name="Sahin N."/>
            <person name="Tani A."/>
        </authorList>
    </citation>
    <scope>NUCLEOTIDE SEQUENCE</scope>
    <source>
        <strain evidence="2">DSM 17168</strain>
    </source>
</reference>
<keyword evidence="3" id="KW-1185">Reference proteome</keyword>
<dbReference type="InterPro" id="IPR000073">
    <property type="entry name" value="AB_hydrolase_1"/>
</dbReference>
<dbReference type="RefSeq" id="WP_238234587.1">
    <property type="nucleotide sequence ID" value="NZ_BPQQ01000018.1"/>
</dbReference>
<dbReference type="Proteomes" id="UP001055153">
    <property type="component" value="Unassembled WGS sequence"/>
</dbReference>
<dbReference type="InterPro" id="IPR053145">
    <property type="entry name" value="AB_hydrolase_Est10"/>
</dbReference>
<accession>A0ABQ4S9C4</accession>
<reference evidence="2" key="2">
    <citation type="submission" date="2021-08" db="EMBL/GenBank/DDBJ databases">
        <authorList>
            <person name="Tani A."/>
            <person name="Ola A."/>
            <person name="Ogura Y."/>
            <person name="Katsura K."/>
            <person name="Hayashi T."/>
        </authorList>
    </citation>
    <scope>NUCLEOTIDE SEQUENCE</scope>
    <source>
        <strain evidence="2">DSM 17168</strain>
    </source>
</reference>